<dbReference type="PANTHER" id="PTHR30221">
    <property type="entry name" value="SMALL-CONDUCTANCE MECHANOSENSITIVE CHANNEL"/>
    <property type="match status" value="1"/>
</dbReference>
<evidence type="ECO:0000256" key="3">
    <source>
        <dbReference type="ARBA" id="ARBA00022475"/>
    </source>
</evidence>
<keyword evidence="5 7" id="KW-1133">Transmembrane helix</keyword>
<dbReference type="InterPro" id="IPR049278">
    <property type="entry name" value="MS_channel_C"/>
</dbReference>
<feature type="transmembrane region" description="Helical" evidence="7">
    <location>
        <begin position="12"/>
        <end position="35"/>
    </location>
</feature>
<comment type="caution">
    <text evidence="7">Lacks conserved residue(s) required for the propagation of feature annotation.</text>
</comment>
<dbReference type="PANTHER" id="PTHR30221:SF1">
    <property type="entry name" value="SMALL-CONDUCTANCE MECHANOSENSITIVE CHANNEL"/>
    <property type="match status" value="1"/>
</dbReference>
<evidence type="ECO:0000256" key="2">
    <source>
        <dbReference type="ARBA" id="ARBA00008017"/>
    </source>
</evidence>
<sequence length="268" mass="28948">METVIEQAQGFAPLILTAGKALIVLVIGWIVAGTVSRMVRNRVNKTPEIDKTLGNFAASIVRWVILLMVLVAILGIFGIEATSLVAMMGAATLAIGLALQGTLSDLAAGFMLILFRPYKIGQYVDVGGTAGTVVDLNLFVTELVTPDNVQIIIPNGQAWGSIITNFSAHDTRRVDVVFGIDYGDDADKAKQIILDTANADARVLKDPEAWAQVTNLGDSSVDITMRVWCNAADFWELKFGLTQAVKEAFDKDGISIPYPHTVEIRREG</sequence>
<dbReference type="OrthoDB" id="9814206at2"/>
<reference evidence="10 11" key="1">
    <citation type="submission" date="2015-09" db="EMBL/GenBank/DDBJ databases">
        <authorList>
            <consortium name="Swine Surveillance"/>
        </authorList>
    </citation>
    <scope>NUCLEOTIDE SEQUENCE [LARGE SCALE GENOMIC DNA]</scope>
    <source>
        <strain evidence="10 11">CECT 7688</strain>
    </source>
</reference>
<feature type="domain" description="Mechanosensitive ion channel MscS C-terminal" evidence="9">
    <location>
        <begin position="174"/>
        <end position="256"/>
    </location>
</feature>
<evidence type="ECO:0000256" key="4">
    <source>
        <dbReference type="ARBA" id="ARBA00022692"/>
    </source>
</evidence>
<comment type="subcellular location">
    <subcellularLocation>
        <location evidence="7">Cell inner membrane</location>
        <topology evidence="7">Multi-pass membrane protein</topology>
    </subcellularLocation>
    <subcellularLocation>
        <location evidence="1">Cell membrane</location>
        <topology evidence="1">Multi-pass membrane protein</topology>
    </subcellularLocation>
</comment>
<dbReference type="AlphaFoldDB" id="A0A0P1FHH6"/>
<dbReference type="InterPro" id="IPR045275">
    <property type="entry name" value="MscS_archaea/bacteria_type"/>
</dbReference>
<feature type="domain" description="Mechanosensitive ion channel MscS" evidence="8">
    <location>
        <begin position="102"/>
        <end position="167"/>
    </location>
</feature>
<evidence type="ECO:0000259" key="9">
    <source>
        <dbReference type="Pfam" id="PF21082"/>
    </source>
</evidence>
<gene>
    <name evidence="10" type="primary">mscS</name>
    <name evidence="10" type="ORF">SHM7688_03374</name>
</gene>
<dbReference type="InterPro" id="IPR006685">
    <property type="entry name" value="MscS_channel_2nd"/>
</dbReference>
<dbReference type="SUPFAM" id="SSF82689">
    <property type="entry name" value="Mechanosensitive channel protein MscS (YggB), C-terminal domain"/>
    <property type="match status" value="1"/>
</dbReference>
<dbReference type="InterPro" id="IPR023408">
    <property type="entry name" value="MscS_beta-dom_sf"/>
</dbReference>
<dbReference type="Gene3D" id="1.10.287.1260">
    <property type="match status" value="1"/>
</dbReference>
<keyword evidence="4 7" id="KW-0812">Transmembrane</keyword>
<keyword evidence="3" id="KW-1003">Cell membrane</keyword>
<feature type="transmembrane region" description="Helical" evidence="7">
    <location>
        <begin position="85"/>
        <end position="115"/>
    </location>
</feature>
<organism evidence="10 11">
    <name type="scientific">Shimia marina</name>
    <dbReference type="NCBI Taxonomy" id="321267"/>
    <lineage>
        <taxon>Bacteria</taxon>
        <taxon>Pseudomonadati</taxon>
        <taxon>Pseudomonadota</taxon>
        <taxon>Alphaproteobacteria</taxon>
        <taxon>Rhodobacterales</taxon>
        <taxon>Roseobacteraceae</taxon>
    </lineage>
</organism>
<dbReference type="InterPro" id="IPR010920">
    <property type="entry name" value="LSM_dom_sf"/>
</dbReference>
<keyword evidence="11" id="KW-1185">Reference proteome</keyword>
<dbReference type="Pfam" id="PF00924">
    <property type="entry name" value="MS_channel_2nd"/>
    <property type="match status" value="1"/>
</dbReference>
<dbReference type="Gene3D" id="3.30.70.100">
    <property type="match status" value="1"/>
</dbReference>
<keyword evidence="7" id="KW-0407">Ion channel</keyword>
<proteinExistence type="inferred from homology"/>
<dbReference type="STRING" id="321267.SHM7688_03374"/>
<dbReference type="Gene3D" id="2.30.30.60">
    <property type="match status" value="1"/>
</dbReference>
<evidence type="ECO:0000256" key="1">
    <source>
        <dbReference type="ARBA" id="ARBA00004651"/>
    </source>
</evidence>
<keyword evidence="7" id="KW-0406">Ion transport</keyword>
<dbReference type="RefSeq" id="WP_058241072.1">
    <property type="nucleotide sequence ID" value="NZ_CYPW01000032.1"/>
</dbReference>
<comment type="subunit">
    <text evidence="7">Homoheptamer.</text>
</comment>
<dbReference type="Pfam" id="PF21082">
    <property type="entry name" value="MS_channel_3rd"/>
    <property type="match status" value="1"/>
</dbReference>
<keyword evidence="6 7" id="KW-0472">Membrane</keyword>
<name>A0A0P1FHH6_9RHOB</name>
<comment type="similarity">
    <text evidence="2 7">Belongs to the MscS (TC 1.A.23) family.</text>
</comment>
<dbReference type="SUPFAM" id="SSF50182">
    <property type="entry name" value="Sm-like ribonucleoproteins"/>
    <property type="match status" value="1"/>
</dbReference>
<comment type="function">
    <text evidence="7">Mechanosensitive channel that participates in the regulation of osmotic pressure changes within the cell, opening in response to stretch forces in the membrane lipid bilayer, without the need for other proteins. Contributes to normal resistance to hypoosmotic shock. Forms an ion channel of 1.0 nanosiemens conductance with a slight preference for anions.</text>
</comment>
<evidence type="ECO:0000313" key="10">
    <source>
        <dbReference type="EMBL" id="CUH53905.1"/>
    </source>
</evidence>
<evidence type="ECO:0000259" key="8">
    <source>
        <dbReference type="Pfam" id="PF00924"/>
    </source>
</evidence>
<dbReference type="Proteomes" id="UP000054823">
    <property type="component" value="Unassembled WGS sequence"/>
</dbReference>
<evidence type="ECO:0000256" key="5">
    <source>
        <dbReference type="ARBA" id="ARBA00022989"/>
    </source>
</evidence>
<dbReference type="InterPro" id="IPR011014">
    <property type="entry name" value="MscS_channel_TM-2"/>
</dbReference>
<evidence type="ECO:0000256" key="6">
    <source>
        <dbReference type="ARBA" id="ARBA00023136"/>
    </source>
</evidence>
<evidence type="ECO:0000256" key="7">
    <source>
        <dbReference type="RuleBase" id="RU369025"/>
    </source>
</evidence>
<dbReference type="SUPFAM" id="SSF82861">
    <property type="entry name" value="Mechanosensitive channel protein MscS (YggB), transmembrane region"/>
    <property type="match status" value="1"/>
</dbReference>
<keyword evidence="7" id="KW-0813">Transport</keyword>
<feature type="transmembrane region" description="Helical" evidence="7">
    <location>
        <begin position="56"/>
        <end position="79"/>
    </location>
</feature>
<dbReference type="GO" id="GO:0008381">
    <property type="term" value="F:mechanosensitive monoatomic ion channel activity"/>
    <property type="evidence" value="ECO:0007669"/>
    <property type="project" value="InterPro"/>
</dbReference>
<dbReference type="InterPro" id="IPR011066">
    <property type="entry name" value="MscS_channel_C_sf"/>
</dbReference>
<dbReference type="EMBL" id="CYPW01000032">
    <property type="protein sequence ID" value="CUH53905.1"/>
    <property type="molecule type" value="Genomic_DNA"/>
</dbReference>
<dbReference type="GO" id="GO:0005886">
    <property type="term" value="C:plasma membrane"/>
    <property type="evidence" value="ECO:0007669"/>
    <property type="project" value="UniProtKB-SubCell"/>
</dbReference>
<accession>A0A0P1FHH6</accession>
<keyword evidence="7" id="KW-0997">Cell inner membrane</keyword>
<protein>
    <recommendedName>
        <fullName evidence="7">Small-conductance mechanosensitive channel</fullName>
    </recommendedName>
</protein>
<evidence type="ECO:0000313" key="11">
    <source>
        <dbReference type="Proteomes" id="UP000054823"/>
    </source>
</evidence>